<evidence type="ECO:0000259" key="1">
    <source>
        <dbReference type="Pfam" id="PF05685"/>
    </source>
</evidence>
<name>A0A6L5G601_9ACTN</name>
<dbReference type="RefSeq" id="WP_153024238.1">
    <property type="nucleotide sequence ID" value="NZ_WIAO01000004.1"/>
</dbReference>
<dbReference type="Proteomes" id="UP000477750">
    <property type="component" value="Unassembled WGS sequence"/>
</dbReference>
<dbReference type="Pfam" id="PF05685">
    <property type="entry name" value="Uma2"/>
    <property type="match status" value="1"/>
</dbReference>
<protein>
    <submittedName>
        <fullName evidence="2">Uma2 family endonuclease</fullName>
    </submittedName>
</protein>
<dbReference type="InterPro" id="IPR011335">
    <property type="entry name" value="Restrct_endonuc-II-like"/>
</dbReference>
<comment type="caution">
    <text evidence="2">The sequence shown here is derived from an EMBL/GenBank/DDBJ whole genome shotgun (WGS) entry which is preliminary data.</text>
</comment>
<gene>
    <name evidence="2" type="ORF">GFD30_05735</name>
</gene>
<evidence type="ECO:0000313" key="3">
    <source>
        <dbReference type="Proteomes" id="UP000477750"/>
    </source>
</evidence>
<sequence length="203" mass="22702">MVAAEPDTGISQADRSRLWKTWEDFDAPPGFRAEIIEGDIILSPSPTSKHSLIFADLNRQIGPLGSEQDWYFTAEIGVRVEHTGEVFIPDLVAVPAVVLTEGEETSVIDSQDLLLAVEITSDSTYKRDRKTKLWSYSYGLVPIYLLVDRHDRNGTVTVYSKPDGKGNYLHHDPVAFGKPVQLPEPFGIDIDTSRFQAKKQNRS</sequence>
<organism evidence="2 3">
    <name type="scientific">Glycomyces albidus</name>
    <dbReference type="NCBI Taxonomy" id="2656774"/>
    <lineage>
        <taxon>Bacteria</taxon>
        <taxon>Bacillati</taxon>
        <taxon>Actinomycetota</taxon>
        <taxon>Actinomycetes</taxon>
        <taxon>Glycomycetales</taxon>
        <taxon>Glycomycetaceae</taxon>
        <taxon>Glycomyces</taxon>
    </lineage>
</organism>
<keyword evidence="3" id="KW-1185">Reference proteome</keyword>
<feature type="domain" description="Putative restriction endonuclease" evidence="1">
    <location>
        <begin position="23"/>
        <end position="190"/>
    </location>
</feature>
<keyword evidence="2" id="KW-0255">Endonuclease</keyword>
<evidence type="ECO:0000313" key="2">
    <source>
        <dbReference type="EMBL" id="MQM25079.1"/>
    </source>
</evidence>
<accession>A0A6L5G601</accession>
<proteinExistence type="predicted"/>
<keyword evidence="2" id="KW-0540">Nuclease</keyword>
<dbReference type="GO" id="GO:0004519">
    <property type="term" value="F:endonuclease activity"/>
    <property type="evidence" value="ECO:0007669"/>
    <property type="project" value="UniProtKB-KW"/>
</dbReference>
<dbReference type="InterPro" id="IPR012296">
    <property type="entry name" value="Nuclease_put_TT1808"/>
</dbReference>
<dbReference type="PANTHER" id="PTHR35400">
    <property type="entry name" value="SLR1083 PROTEIN"/>
    <property type="match status" value="1"/>
</dbReference>
<dbReference type="AlphaFoldDB" id="A0A6L5G601"/>
<dbReference type="EMBL" id="WIAO01000004">
    <property type="protein sequence ID" value="MQM25079.1"/>
    <property type="molecule type" value="Genomic_DNA"/>
</dbReference>
<dbReference type="CDD" id="cd06260">
    <property type="entry name" value="DUF820-like"/>
    <property type="match status" value="1"/>
</dbReference>
<reference evidence="2 3" key="1">
    <citation type="submission" date="2019-10" db="EMBL/GenBank/DDBJ databases">
        <title>Glycomyces albidus sp. nov., a novel actinomycete isolated from rhizosphere soil of wheat (Triticum aestivum L.).</title>
        <authorList>
            <person name="Qian L."/>
        </authorList>
    </citation>
    <scope>NUCLEOTIDE SEQUENCE [LARGE SCALE GENOMIC DNA]</scope>
    <source>
        <strain evidence="2 3">NEAU-7082</strain>
    </source>
</reference>
<dbReference type="InterPro" id="IPR008538">
    <property type="entry name" value="Uma2"/>
</dbReference>
<dbReference type="PANTHER" id="PTHR35400:SF3">
    <property type="entry name" value="SLL1072 PROTEIN"/>
    <property type="match status" value="1"/>
</dbReference>
<dbReference type="Gene3D" id="3.90.1570.10">
    <property type="entry name" value="tt1808, chain A"/>
    <property type="match status" value="1"/>
</dbReference>
<keyword evidence="2" id="KW-0378">Hydrolase</keyword>
<dbReference type="SUPFAM" id="SSF52980">
    <property type="entry name" value="Restriction endonuclease-like"/>
    <property type="match status" value="1"/>
</dbReference>